<keyword evidence="3" id="KW-1185">Reference proteome</keyword>
<gene>
    <name evidence="1" type="ORF">CMUST_04520</name>
    <name evidence="2" type="ORF">CMUST_15700</name>
</gene>
<sequence>MSRRWRVKYISPDGTKWDLTSERWVAGLKAGGIKGLVGSLDAQVITPIGGVGQRVVGFRPAPRSGSLTVLLRPSEPFSLPDVWVDFRSGFVAGQYGWLVVKTPSGDWHLRVRPGGELPEPEYDDADASAMTVDIPLISDEGVWWSEEKEASRVASLVNPGAVPIYPVITWSGAGGEVTLPSGARFTLPRTGSARGLFLDPAESLVVMDTRQVVDHELWAALRKTALPEGVPPGSTGQYVLPNGASCLWRVGVLDPWR</sequence>
<dbReference type="EMBL" id="CP011544">
    <property type="protein sequence ID" value="AKK07428.1"/>
    <property type="molecule type" value="Genomic_DNA"/>
</dbReference>
<evidence type="ECO:0000313" key="2">
    <source>
        <dbReference type="EMBL" id="AKK07428.1"/>
    </source>
</evidence>
<dbReference type="KEGG" id="cmv:CMUST_15700"/>
<dbReference type="PATRIC" id="fig|571915.4.peg.3370"/>
<evidence type="ECO:0000313" key="1">
    <source>
        <dbReference type="EMBL" id="AKK05246.1"/>
    </source>
</evidence>
<dbReference type="Proteomes" id="UP000035199">
    <property type="component" value="Plasmid phiCmus45274"/>
</dbReference>
<organism evidence="1 3">
    <name type="scientific">Corynebacterium mustelae</name>
    <dbReference type="NCBI Taxonomy" id="571915"/>
    <lineage>
        <taxon>Bacteria</taxon>
        <taxon>Bacillati</taxon>
        <taxon>Actinomycetota</taxon>
        <taxon>Actinomycetes</taxon>
        <taxon>Mycobacteriales</taxon>
        <taxon>Corynebacteriaceae</taxon>
        <taxon>Corynebacterium</taxon>
    </lineage>
</organism>
<dbReference type="STRING" id="571915.CMUST_04520"/>
<name>A0A0G3GVQ7_9CORY</name>
<proteinExistence type="predicted"/>
<reference evidence="3" key="2">
    <citation type="submission" date="2015-05" db="EMBL/GenBank/DDBJ databases">
        <title>Complete genome sequence of Corynebacterium mustelae DSM 45274, isolated from various tissues of a male ferret with lethal sepsis.</title>
        <authorList>
            <person name="Ruckert C."/>
            <person name="Albersmeier A."/>
            <person name="Winkler A."/>
            <person name="Tauch A."/>
        </authorList>
    </citation>
    <scope>NUCLEOTIDE SEQUENCE [LARGE SCALE GENOMIC DNA]</scope>
    <source>
        <strain evidence="3">DSM 45274</strain>
        <plasmid evidence="3">Plasmid phiCmus45274</plasmid>
    </source>
</reference>
<geneLocation type="plasmid" evidence="2 3">
    <name>phiCmus45274</name>
</geneLocation>
<dbReference type="AlphaFoldDB" id="A0A0G3GVQ7"/>
<keyword evidence="2" id="KW-0614">Plasmid</keyword>
<dbReference type="EMBL" id="CP011542">
    <property type="protein sequence ID" value="AKK05246.1"/>
    <property type="molecule type" value="Genomic_DNA"/>
</dbReference>
<evidence type="ECO:0000313" key="3">
    <source>
        <dbReference type="Proteomes" id="UP000035199"/>
    </source>
</evidence>
<protein>
    <submittedName>
        <fullName evidence="1">Uncharacterized protein</fullName>
    </submittedName>
</protein>
<accession>A0A0G3GVQ7</accession>
<dbReference type="Proteomes" id="UP000035199">
    <property type="component" value="Chromosome"/>
</dbReference>
<dbReference type="OrthoDB" id="4410748at2"/>
<reference evidence="1 3" key="1">
    <citation type="journal article" date="2015" name="Genome Announc.">
        <title>Complete Genome Sequence of the Type Strain Corynebacterium mustelae DSM 45274, Isolated from Various Tissues of a Male Ferret with Lethal Sepsis.</title>
        <authorList>
            <person name="Ruckert C."/>
            <person name="Eimer J."/>
            <person name="Winkler A."/>
            <person name="Tauch A."/>
        </authorList>
    </citation>
    <scope>NUCLEOTIDE SEQUENCE [LARGE SCALE GENOMIC DNA]</scope>
    <source>
        <strain evidence="1 3">DSM 45274</strain>
        <plasmid evidence="2">phiCmus45274</plasmid>
        <plasmid evidence="3">Plasmid phiCmus45274</plasmid>
    </source>
</reference>
<dbReference type="KEGG" id="cmv:CMUST_04520"/>
<dbReference type="RefSeq" id="WP_047261498.1">
    <property type="nucleotide sequence ID" value="NZ_CP011542.1"/>
</dbReference>